<feature type="region of interest" description="Disordered" evidence="1">
    <location>
        <begin position="1"/>
        <end position="38"/>
    </location>
</feature>
<protein>
    <submittedName>
        <fullName evidence="2">Uncharacterized protein</fullName>
    </submittedName>
</protein>
<feature type="region of interest" description="Disordered" evidence="1">
    <location>
        <begin position="50"/>
        <end position="76"/>
    </location>
</feature>
<gene>
    <name evidence="2" type="ORF">U9M48_014448</name>
</gene>
<sequence>MGPAVRPPSGAPKEAAGTARGPAAGVAPSGGALWRSGDRPAALAPVEVAGGIAARGPAARPLAGARRRRGRRRRRRVPRRALWRLLGSSVLWRLPGLQGERIRLEEEEEKRNEWPGQ</sequence>
<feature type="compositionally biased region" description="Basic residues" evidence="1">
    <location>
        <begin position="65"/>
        <end position="76"/>
    </location>
</feature>
<organism evidence="2 3">
    <name type="scientific">Paspalum notatum var. saurae</name>
    <dbReference type="NCBI Taxonomy" id="547442"/>
    <lineage>
        <taxon>Eukaryota</taxon>
        <taxon>Viridiplantae</taxon>
        <taxon>Streptophyta</taxon>
        <taxon>Embryophyta</taxon>
        <taxon>Tracheophyta</taxon>
        <taxon>Spermatophyta</taxon>
        <taxon>Magnoliopsida</taxon>
        <taxon>Liliopsida</taxon>
        <taxon>Poales</taxon>
        <taxon>Poaceae</taxon>
        <taxon>PACMAD clade</taxon>
        <taxon>Panicoideae</taxon>
        <taxon>Andropogonodae</taxon>
        <taxon>Paspaleae</taxon>
        <taxon>Paspalinae</taxon>
        <taxon>Paspalum</taxon>
    </lineage>
</organism>
<accession>A0AAQ3T310</accession>
<name>A0AAQ3T310_PASNO</name>
<dbReference type="EMBL" id="CP144747">
    <property type="protein sequence ID" value="WVZ65014.1"/>
    <property type="molecule type" value="Genomic_DNA"/>
</dbReference>
<feature type="compositionally biased region" description="Low complexity" evidence="1">
    <location>
        <begin position="50"/>
        <end position="64"/>
    </location>
</feature>
<feature type="compositionally biased region" description="Pro residues" evidence="1">
    <location>
        <begin position="1"/>
        <end position="10"/>
    </location>
</feature>
<dbReference type="AlphaFoldDB" id="A0AAQ3T310"/>
<evidence type="ECO:0000313" key="2">
    <source>
        <dbReference type="EMBL" id="WVZ65014.1"/>
    </source>
</evidence>
<keyword evidence="3" id="KW-1185">Reference proteome</keyword>
<dbReference type="Proteomes" id="UP001341281">
    <property type="component" value="Chromosome 03"/>
</dbReference>
<proteinExistence type="predicted"/>
<evidence type="ECO:0000313" key="3">
    <source>
        <dbReference type="Proteomes" id="UP001341281"/>
    </source>
</evidence>
<reference evidence="2 3" key="1">
    <citation type="submission" date="2024-02" db="EMBL/GenBank/DDBJ databases">
        <title>High-quality chromosome-scale genome assembly of Pensacola bahiagrass (Paspalum notatum Flugge var. saurae).</title>
        <authorList>
            <person name="Vega J.M."/>
            <person name="Podio M."/>
            <person name="Orjuela J."/>
            <person name="Siena L.A."/>
            <person name="Pessino S.C."/>
            <person name="Combes M.C."/>
            <person name="Mariac C."/>
            <person name="Albertini E."/>
            <person name="Pupilli F."/>
            <person name="Ortiz J.P.A."/>
            <person name="Leblanc O."/>
        </authorList>
    </citation>
    <scope>NUCLEOTIDE SEQUENCE [LARGE SCALE GENOMIC DNA]</scope>
    <source>
        <strain evidence="2">R1</strain>
        <tissue evidence="2">Leaf</tissue>
    </source>
</reference>
<feature type="compositionally biased region" description="Low complexity" evidence="1">
    <location>
        <begin position="19"/>
        <end position="32"/>
    </location>
</feature>
<evidence type="ECO:0000256" key="1">
    <source>
        <dbReference type="SAM" id="MobiDB-lite"/>
    </source>
</evidence>